<dbReference type="Pfam" id="PF03551">
    <property type="entry name" value="PadR"/>
    <property type="match status" value="1"/>
</dbReference>
<accession>C0GEI8</accession>
<dbReference type="PANTHER" id="PTHR33169">
    <property type="entry name" value="PADR-FAMILY TRANSCRIPTIONAL REGULATOR"/>
    <property type="match status" value="1"/>
</dbReference>
<reference evidence="2 3" key="1">
    <citation type="submission" date="2009-02" db="EMBL/GenBank/DDBJ databases">
        <title>Sequencing of the draft genome and assembly of Dethiobacter alkaliphilus AHT 1.</title>
        <authorList>
            <consortium name="US DOE Joint Genome Institute (JGI-PGF)"/>
            <person name="Lucas S."/>
            <person name="Copeland A."/>
            <person name="Lapidus A."/>
            <person name="Glavina del Rio T."/>
            <person name="Dalin E."/>
            <person name="Tice H."/>
            <person name="Bruce D."/>
            <person name="Goodwin L."/>
            <person name="Pitluck S."/>
            <person name="Larimer F."/>
            <person name="Land M.L."/>
            <person name="Hauser L."/>
            <person name="Muyzer G."/>
        </authorList>
    </citation>
    <scope>NUCLEOTIDE SEQUENCE [LARGE SCALE GENOMIC DNA]</scope>
    <source>
        <strain evidence="2 3">AHT 1</strain>
    </source>
</reference>
<name>C0GEI8_DETAL</name>
<dbReference type="InterPro" id="IPR036390">
    <property type="entry name" value="WH_DNA-bd_sf"/>
</dbReference>
<dbReference type="STRING" id="555088.DealDRAFT_0897"/>
<dbReference type="InterPro" id="IPR005149">
    <property type="entry name" value="Tscrpt_reg_PadR_N"/>
</dbReference>
<dbReference type="Proteomes" id="UP000006443">
    <property type="component" value="Unassembled WGS sequence"/>
</dbReference>
<keyword evidence="3" id="KW-1185">Reference proteome</keyword>
<feature type="domain" description="Transcription regulator PadR N-terminal" evidence="1">
    <location>
        <begin position="15"/>
        <end position="86"/>
    </location>
</feature>
<dbReference type="EMBL" id="ACJM01000003">
    <property type="protein sequence ID" value="EEG78482.1"/>
    <property type="molecule type" value="Genomic_DNA"/>
</dbReference>
<comment type="caution">
    <text evidence="2">The sequence shown here is derived from an EMBL/GenBank/DDBJ whole genome shotgun (WGS) entry which is preliminary data.</text>
</comment>
<sequence>MKSPQLLKGVIEGAILKIISQKSTYGYEIYQILMQYGFKDFSEGSLYPLLVRLETKQYIRSEKKESPLGPDRKYYYLTSFGEEQLESFTGSWQNLVSSMDALWGGIDDECL</sequence>
<evidence type="ECO:0000313" key="3">
    <source>
        <dbReference type="Proteomes" id="UP000006443"/>
    </source>
</evidence>
<dbReference type="eggNOG" id="COG1695">
    <property type="taxonomic scope" value="Bacteria"/>
</dbReference>
<protein>
    <submittedName>
        <fullName evidence="2">Transcriptional regulator, PadR-like family</fullName>
    </submittedName>
</protein>
<dbReference type="Gene3D" id="1.10.10.10">
    <property type="entry name" value="Winged helix-like DNA-binding domain superfamily/Winged helix DNA-binding domain"/>
    <property type="match status" value="1"/>
</dbReference>
<dbReference type="SUPFAM" id="SSF46785">
    <property type="entry name" value="Winged helix' DNA-binding domain"/>
    <property type="match status" value="1"/>
</dbReference>
<organism evidence="2 3">
    <name type="scientific">Dethiobacter alkaliphilus AHT 1</name>
    <dbReference type="NCBI Taxonomy" id="555088"/>
    <lineage>
        <taxon>Bacteria</taxon>
        <taxon>Bacillati</taxon>
        <taxon>Bacillota</taxon>
        <taxon>Dethiobacteria</taxon>
        <taxon>Dethiobacterales</taxon>
        <taxon>Dethiobacteraceae</taxon>
        <taxon>Dethiobacter</taxon>
    </lineage>
</organism>
<gene>
    <name evidence="2" type="ORF">DealDRAFT_0897</name>
</gene>
<evidence type="ECO:0000259" key="1">
    <source>
        <dbReference type="Pfam" id="PF03551"/>
    </source>
</evidence>
<evidence type="ECO:0000313" key="2">
    <source>
        <dbReference type="EMBL" id="EEG78482.1"/>
    </source>
</evidence>
<proteinExistence type="predicted"/>
<dbReference type="InterPro" id="IPR036388">
    <property type="entry name" value="WH-like_DNA-bd_sf"/>
</dbReference>
<dbReference type="InterPro" id="IPR052509">
    <property type="entry name" value="Metal_resp_DNA-bind_regulator"/>
</dbReference>
<dbReference type="AlphaFoldDB" id="C0GEI8"/>
<dbReference type="PANTHER" id="PTHR33169:SF14">
    <property type="entry name" value="TRANSCRIPTIONAL REGULATOR RV3488"/>
    <property type="match status" value="1"/>
</dbReference>